<dbReference type="InterPro" id="IPR013187">
    <property type="entry name" value="F-box-assoc_dom_typ3"/>
</dbReference>
<dbReference type="InterPro" id="IPR036047">
    <property type="entry name" value="F-box-like_dom_sf"/>
</dbReference>
<evidence type="ECO:0000313" key="2">
    <source>
        <dbReference type="EnsemblPlants" id="OMERI12G08150.1"/>
    </source>
</evidence>
<feature type="domain" description="F-box associated beta-propeller type 3" evidence="1">
    <location>
        <begin position="129"/>
        <end position="315"/>
    </location>
</feature>
<keyword evidence="3" id="KW-1185">Reference proteome</keyword>
<proteinExistence type="predicted"/>
<reference evidence="2" key="1">
    <citation type="submission" date="2015-04" db="UniProtKB">
        <authorList>
            <consortium name="EnsemblPlants"/>
        </authorList>
    </citation>
    <scope>IDENTIFICATION</scope>
</reference>
<accession>A0A0E0FC18</accession>
<dbReference type="NCBIfam" id="TIGR01640">
    <property type="entry name" value="F_box_assoc_1"/>
    <property type="match status" value="1"/>
</dbReference>
<dbReference type="Gramene" id="OMERI12G08150.1">
    <property type="protein sequence ID" value="OMERI12G08150.1"/>
    <property type="gene ID" value="OMERI12G08150"/>
</dbReference>
<dbReference type="Pfam" id="PF08268">
    <property type="entry name" value="FBA_3"/>
    <property type="match status" value="1"/>
</dbReference>
<dbReference type="EnsemblPlants" id="OMERI12G08150.1">
    <property type="protein sequence ID" value="OMERI12G08150.1"/>
    <property type="gene ID" value="OMERI12G08150"/>
</dbReference>
<evidence type="ECO:0000313" key="3">
    <source>
        <dbReference type="Proteomes" id="UP000008021"/>
    </source>
</evidence>
<organism evidence="2">
    <name type="scientific">Oryza meridionalis</name>
    <dbReference type="NCBI Taxonomy" id="40149"/>
    <lineage>
        <taxon>Eukaryota</taxon>
        <taxon>Viridiplantae</taxon>
        <taxon>Streptophyta</taxon>
        <taxon>Embryophyta</taxon>
        <taxon>Tracheophyta</taxon>
        <taxon>Spermatophyta</taxon>
        <taxon>Magnoliopsida</taxon>
        <taxon>Liliopsida</taxon>
        <taxon>Poales</taxon>
        <taxon>Poaceae</taxon>
        <taxon>BOP clade</taxon>
        <taxon>Oryzoideae</taxon>
        <taxon>Oryzeae</taxon>
        <taxon>Oryzinae</taxon>
        <taxon>Oryza</taxon>
    </lineage>
</organism>
<dbReference type="HOGENOM" id="CLU_034248_6_1_1"/>
<protein>
    <recommendedName>
        <fullName evidence="1">F-box associated beta-propeller type 3 domain-containing protein</fullName>
    </recommendedName>
</protein>
<dbReference type="AlphaFoldDB" id="A0A0E0FC18"/>
<name>A0A0E0FC18_9ORYZ</name>
<dbReference type="PANTHER" id="PTHR31111">
    <property type="entry name" value="BNAA05G37150D PROTEIN-RELATED"/>
    <property type="match status" value="1"/>
</dbReference>
<dbReference type="Proteomes" id="UP000008021">
    <property type="component" value="Chromosome 12"/>
</dbReference>
<reference evidence="2" key="2">
    <citation type="submission" date="2018-05" db="EMBL/GenBank/DDBJ databases">
        <title>OmerRS3 (Oryza meridionalis Reference Sequence Version 3).</title>
        <authorList>
            <person name="Zhang J."/>
            <person name="Kudrna D."/>
            <person name="Lee S."/>
            <person name="Talag J."/>
            <person name="Welchert J."/>
            <person name="Wing R.A."/>
        </authorList>
    </citation>
    <scope>NUCLEOTIDE SEQUENCE [LARGE SCALE GENOMIC DNA]</scope>
    <source>
        <strain evidence="2">cv. OR44</strain>
    </source>
</reference>
<dbReference type="SUPFAM" id="SSF81383">
    <property type="entry name" value="F-box domain"/>
    <property type="match status" value="1"/>
</dbReference>
<sequence>MDLEKHHQINHASVTASTINIPDDLLIAEVLARLPVKSIVRFKCVQKSWLAATKNDWFVCHHLKFSRAMPPDVLIVPREECSDDEDEEIGLSNEISFYRLWEPLSKDIDDTKVELMLEVVQPEVITHTILATHCDGLVAIATATDQVYVSNPVPRSFHDVREIKIPSVAIGFDPWRNQYVIARYFYRNYMVLEDEDTGEGTFEYDIGHEVFTLGLGHSWEITDNPPLAICPFARPVCMRGAFYWCTDGMLNEYMILRFNLYDEKFGMLPFPPGCHHGDLAELSGKLCFVHVANVDTICIWQLVDDELEPVWSQRSRIDVFSKEISTYGFFPVLSRDREMLIAVDDEKLYQFYEWSDTMLEMVDMEDSLEYERADGSKLTFGGIGRILYHVVPFVESLVYVSNIATDEFVTLSLGIRDVHEIKNPTGALSFDPWRNWYFVAKYFYRSFMVLEDEDTCEQSFQGDNWHEITDNLTYVISPGARPVCMRRAFYWCADGKFNLDMILRFSIYDEKFRLELFPLGSTMVTLWNWQEIGRQGVHNQHGHCVAASLSSPRRLATRSSFLICPEMLVAVYNVKRYQCYEWSETMLEVVDIGVELDYER</sequence>
<dbReference type="PANTHER" id="PTHR31111:SF133">
    <property type="entry name" value="OS07G0196600 PROTEIN"/>
    <property type="match status" value="1"/>
</dbReference>
<dbReference type="InterPro" id="IPR017451">
    <property type="entry name" value="F-box-assoc_interact_dom"/>
</dbReference>
<evidence type="ECO:0000259" key="1">
    <source>
        <dbReference type="Pfam" id="PF08268"/>
    </source>
</evidence>
<dbReference type="eggNOG" id="ENOG502SZXT">
    <property type="taxonomic scope" value="Eukaryota"/>
</dbReference>